<protein>
    <submittedName>
        <fullName evidence="1">G/U mismatch-specific uracil-DNA glycosylase</fullName>
    </submittedName>
</protein>
<gene>
    <name evidence="1" type="ORF">BGX16_2607</name>
</gene>
<dbReference type="Proteomes" id="UP000231134">
    <property type="component" value="Unassembled WGS sequence"/>
</dbReference>
<keyword evidence="2" id="KW-1185">Reference proteome</keyword>
<dbReference type="Gene3D" id="3.40.470.10">
    <property type="entry name" value="Uracil-DNA glycosylase-like domain"/>
    <property type="match status" value="1"/>
</dbReference>
<dbReference type="EMBL" id="PGEX01000001">
    <property type="protein sequence ID" value="PJJ42573.1"/>
    <property type="molecule type" value="Genomic_DNA"/>
</dbReference>
<evidence type="ECO:0000313" key="2">
    <source>
        <dbReference type="Proteomes" id="UP000231134"/>
    </source>
</evidence>
<proteinExistence type="predicted"/>
<comment type="caution">
    <text evidence="1">The sequence shown here is derived from an EMBL/GenBank/DDBJ whole genome shotgun (WGS) entry which is preliminary data.</text>
</comment>
<organism evidence="1 2">
    <name type="scientific">Hallerella succinigenes</name>
    <dbReference type="NCBI Taxonomy" id="1896222"/>
    <lineage>
        <taxon>Bacteria</taxon>
        <taxon>Pseudomonadati</taxon>
        <taxon>Fibrobacterota</taxon>
        <taxon>Fibrobacteria</taxon>
        <taxon>Fibrobacterales</taxon>
        <taxon>Fibrobacteraceae</taxon>
        <taxon>Hallerella</taxon>
    </lineage>
</organism>
<dbReference type="CDD" id="cd10032">
    <property type="entry name" value="UDG-F6_HDG"/>
    <property type="match status" value="1"/>
</dbReference>
<reference evidence="1 2" key="1">
    <citation type="submission" date="2017-11" db="EMBL/GenBank/DDBJ databases">
        <title>Animal gut microbial communities from fecal samples from Wisconsin, USA.</title>
        <authorList>
            <person name="Neumann A."/>
        </authorList>
    </citation>
    <scope>NUCLEOTIDE SEQUENCE [LARGE SCALE GENOMIC DNA]</scope>
    <source>
        <strain evidence="1 2">UWS3</strain>
    </source>
</reference>
<name>A0A2M9AAC9_9BACT</name>
<dbReference type="AlphaFoldDB" id="A0A2M9AAC9"/>
<evidence type="ECO:0000313" key="1">
    <source>
        <dbReference type="EMBL" id="PJJ42573.1"/>
    </source>
</evidence>
<accession>A0A2M9AAC9</accession>
<dbReference type="InterPro" id="IPR036895">
    <property type="entry name" value="Uracil-DNA_glycosylase-like_sf"/>
</dbReference>
<dbReference type="SUPFAM" id="SSF52141">
    <property type="entry name" value="Uracil-DNA glycosylase-like"/>
    <property type="match status" value="1"/>
</dbReference>
<sequence>MPLNPSLMKDVEKHPLKPFLPKNAKLLMLGSFPPPQKRWCMHFYYPNFINDMWRILGKVFFDDRDYFVLKEKKSFDKEKIIDFLNTAGIGIYDTAIEVRRLKGNASDAFLEVVKPTDVKGMLTKLSQCKAVVTTGTLATKTLCEMLGAEEPDVGGRSPFRLGNRELFLYRTPSSSRAYPLAFEKKVEAYRKMFSELGMGLSNMN</sequence>